<evidence type="ECO:0000256" key="1">
    <source>
        <dbReference type="ARBA" id="ARBA00004141"/>
    </source>
</evidence>
<evidence type="ECO:0000313" key="7">
    <source>
        <dbReference type="EMBL" id="MFC0472247.1"/>
    </source>
</evidence>
<protein>
    <submittedName>
        <fullName evidence="7">Formate/nitrite transporter family protein</fullName>
    </submittedName>
</protein>
<comment type="similarity">
    <text evidence="5">Belongs to the FNT transporter (TC 1.A.16) family.</text>
</comment>
<dbReference type="Proteomes" id="UP001589838">
    <property type="component" value="Unassembled WGS sequence"/>
</dbReference>
<comment type="caution">
    <text evidence="7">The sequence shown here is derived from an EMBL/GenBank/DDBJ whole genome shotgun (WGS) entry which is preliminary data.</text>
</comment>
<name>A0ABV6KH08_9BACI</name>
<evidence type="ECO:0000256" key="3">
    <source>
        <dbReference type="ARBA" id="ARBA00022989"/>
    </source>
</evidence>
<dbReference type="InterPro" id="IPR024002">
    <property type="entry name" value="For/NO2_transpt_CS"/>
</dbReference>
<gene>
    <name evidence="7" type="ORF">ACFFHM_17550</name>
</gene>
<evidence type="ECO:0000313" key="8">
    <source>
        <dbReference type="Proteomes" id="UP001589838"/>
    </source>
</evidence>
<sequence>MYKDTLETLNGMALAKKKLLNESIVRYLISACLAGAYIGLAVVLSFSVGGMFSELSTPLASLLVGLSFGVALVLITFAGAELFTGNNMIFTVSTLSGVTTRKEMITNWVWCYLGNFMGATLFCILIFFSGVFSSISSDHFLMTVASNKMSLSTSELFFRGILCNWLVCLAIWCTLRTKNDAAKIMMILWILLTFIVSGYEHSIANMAILGLALIHPSPDTVTLAGYFGNIVPVTLGNIVGGTFFVGCLYWIISPHRVKEEKMEKAVLVRKSVASINR</sequence>
<dbReference type="PROSITE" id="PS01006">
    <property type="entry name" value="FORMATE_NITRITE_TP_2"/>
    <property type="match status" value="1"/>
</dbReference>
<reference evidence="7 8" key="1">
    <citation type="submission" date="2024-09" db="EMBL/GenBank/DDBJ databases">
        <authorList>
            <person name="Sun Q."/>
            <person name="Mori K."/>
        </authorList>
    </citation>
    <scope>NUCLEOTIDE SEQUENCE [LARGE SCALE GENOMIC DNA]</scope>
    <source>
        <strain evidence="7 8">NCAIM B.02610</strain>
    </source>
</reference>
<feature type="transmembrane region" description="Helical" evidence="6">
    <location>
        <begin position="59"/>
        <end position="80"/>
    </location>
</feature>
<evidence type="ECO:0000256" key="4">
    <source>
        <dbReference type="ARBA" id="ARBA00023136"/>
    </source>
</evidence>
<dbReference type="PANTHER" id="PTHR30520">
    <property type="entry name" value="FORMATE TRANSPORTER-RELATED"/>
    <property type="match status" value="1"/>
</dbReference>
<keyword evidence="3 6" id="KW-1133">Transmembrane helix</keyword>
<dbReference type="Gene3D" id="1.20.1080.10">
    <property type="entry name" value="Glycerol uptake facilitator protein"/>
    <property type="match status" value="1"/>
</dbReference>
<feature type="transmembrane region" description="Helical" evidence="6">
    <location>
        <begin position="156"/>
        <end position="175"/>
    </location>
</feature>
<dbReference type="RefSeq" id="WP_335964121.1">
    <property type="nucleotide sequence ID" value="NZ_JAXBLX010000084.1"/>
</dbReference>
<dbReference type="EMBL" id="JBHLUX010000064">
    <property type="protein sequence ID" value="MFC0472247.1"/>
    <property type="molecule type" value="Genomic_DNA"/>
</dbReference>
<proteinExistence type="inferred from homology"/>
<dbReference type="PANTHER" id="PTHR30520:SF8">
    <property type="entry name" value="NITRITE TRANSPORTER NIRC"/>
    <property type="match status" value="1"/>
</dbReference>
<evidence type="ECO:0000256" key="6">
    <source>
        <dbReference type="SAM" id="Phobius"/>
    </source>
</evidence>
<accession>A0ABV6KH08</accession>
<feature type="transmembrane region" description="Helical" evidence="6">
    <location>
        <begin position="226"/>
        <end position="252"/>
    </location>
</feature>
<comment type="subcellular location">
    <subcellularLocation>
        <location evidence="1">Membrane</location>
        <topology evidence="1">Multi-pass membrane protein</topology>
    </subcellularLocation>
</comment>
<feature type="transmembrane region" description="Helical" evidence="6">
    <location>
        <begin position="109"/>
        <end position="136"/>
    </location>
</feature>
<dbReference type="Pfam" id="PF01226">
    <property type="entry name" value="Form_Nir_trans"/>
    <property type="match status" value="1"/>
</dbReference>
<evidence type="ECO:0000256" key="2">
    <source>
        <dbReference type="ARBA" id="ARBA00022692"/>
    </source>
</evidence>
<dbReference type="InterPro" id="IPR000292">
    <property type="entry name" value="For/NO2_transpt"/>
</dbReference>
<keyword evidence="8" id="KW-1185">Reference proteome</keyword>
<keyword evidence="4 6" id="KW-0472">Membrane</keyword>
<dbReference type="InterPro" id="IPR023271">
    <property type="entry name" value="Aquaporin-like"/>
</dbReference>
<evidence type="ECO:0000256" key="5">
    <source>
        <dbReference type="ARBA" id="ARBA00049660"/>
    </source>
</evidence>
<organism evidence="7 8">
    <name type="scientific">Halalkalibacter kiskunsagensis</name>
    <dbReference type="NCBI Taxonomy" id="1548599"/>
    <lineage>
        <taxon>Bacteria</taxon>
        <taxon>Bacillati</taxon>
        <taxon>Bacillota</taxon>
        <taxon>Bacilli</taxon>
        <taxon>Bacillales</taxon>
        <taxon>Bacillaceae</taxon>
        <taxon>Halalkalibacter</taxon>
    </lineage>
</organism>
<feature type="transmembrane region" description="Helical" evidence="6">
    <location>
        <begin position="24"/>
        <end position="47"/>
    </location>
</feature>
<keyword evidence="2 6" id="KW-0812">Transmembrane</keyword>
<feature type="transmembrane region" description="Helical" evidence="6">
    <location>
        <begin position="187"/>
        <end position="214"/>
    </location>
</feature>